<gene>
    <name evidence="2" type="ORF">FSP39_002629</name>
</gene>
<evidence type="ECO:0000313" key="3">
    <source>
        <dbReference type="Proteomes" id="UP001186944"/>
    </source>
</evidence>
<name>A0AA88Y337_PINIB</name>
<dbReference type="SUPFAM" id="SSF56349">
    <property type="entry name" value="DNA breaking-rejoining enzymes"/>
    <property type="match status" value="1"/>
</dbReference>
<dbReference type="InterPro" id="IPR013762">
    <property type="entry name" value="Integrase-like_cat_sf"/>
</dbReference>
<comment type="caution">
    <text evidence="2">The sequence shown here is derived from an EMBL/GenBank/DDBJ whole genome shotgun (WGS) entry which is preliminary data.</text>
</comment>
<sequence>MAELKRMGKGDVTHFPIISDSDLQKLYFSIHMSTLTPQGLFNKVHFDARLYFCRRRNKNMYSMTQDTFYIVNDENTGRKYVEKVVDEMTKNRRFGKEASSGLMPETPDSPFCHVASFESYISKLHPGNARIWQRPKDTFNAEDQIWYCNVPVGEKKLSSFMSGLSKSVGLSKSYTNHSIRATGATILSKGMYGLAHVMAVTGHKSVQSLSVYQRVSSDEKIQMADMLFKNIVPVPKNVLPALPSTEQLGSSMPPAGSENVMAPALPSTERPTIMRPIPF</sequence>
<organism evidence="2 3">
    <name type="scientific">Pinctada imbricata</name>
    <name type="common">Atlantic pearl-oyster</name>
    <name type="synonym">Pinctada martensii</name>
    <dbReference type="NCBI Taxonomy" id="66713"/>
    <lineage>
        <taxon>Eukaryota</taxon>
        <taxon>Metazoa</taxon>
        <taxon>Spiralia</taxon>
        <taxon>Lophotrochozoa</taxon>
        <taxon>Mollusca</taxon>
        <taxon>Bivalvia</taxon>
        <taxon>Autobranchia</taxon>
        <taxon>Pteriomorphia</taxon>
        <taxon>Pterioida</taxon>
        <taxon>Pterioidea</taxon>
        <taxon>Pteriidae</taxon>
        <taxon>Pinctada</taxon>
    </lineage>
</organism>
<evidence type="ECO:0000256" key="1">
    <source>
        <dbReference type="ARBA" id="ARBA00023172"/>
    </source>
</evidence>
<dbReference type="GO" id="GO:0006310">
    <property type="term" value="P:DNA recombination"/>
    <property type="evidence" value="ECO:0007669"/>
    <property type="project" value="UniProtKB-KW"/>
</dbReference>
<dbReference type="Gene3D" id="1.10.443.10">
    <property type="entry name" value="Intergrase catalytic core"/>
    <property type="match status" value="1"/>
</dbReference>
<dbReference type="InterPro" id="IPR011010">
    <property type="entry name" value="DNA_brk_join_enz"/>
</dbReference>
<keyword evidence="3" id="KW-1185">Reference proteome</keyword>
<protein>
    <recommendedName>
        <fullName evidence="4">Tyr recombinase domain-containing protein</fullName>
    </recommendedName>
</protein>
<dbReference type="GO" id="GO:0003677">
    <property type="term" value="F:DNA binding"/>
    <property type="evidence" value="ECO:0007669"/>
    <property type="project" value="InterPro"/>
</dbReference>
<accession>A0AA88Y337</accession>
<dbReference type="GO" id="GO:0015074">
    <property type="term" value="P:DNA integration"/>
    <property type="evidence" value="ECO:0007669"/>
    <property type="project" value="InterPro"/>
</dbReference>
<reference evidence="2" key="1">
    <citation type="submission" date="2019-08" db="EMBL/GenBank/DDBJ databases">
        <title>The improved chromosome-level genome for the pearl oyster Pinctada fucata martensii using PacBio sequencing and Hi-C.</title>
        <authorList>
            <person name="Zheng Z."/>
        </authorList>
    </citation>
    <scope>NUCLEOTIDE SEQUENCE</scope>
    <source>
        <strain evidence="2">ZZ-2019</strain>
        <tissue evidence="2">Adductor muscle</tissue>
    </source>
</reference>
<keyword evidence="1" id="KW-0233">DNA recombination</keyword>
<dbReference type="InterPro" id="IPR052787">
    <property type="entry name" value="MAVS"/>
</dbReference>
<dbReference type="EMBL" id="VSWD01000007">
    <property type="protein sequence ID" value="KAK3096716.1"/>
    <property type="molecule type" value="Genomic_DNA"/>
</dbReference>
<evidence type="ECO:0000313" key="2">
    <source>
        <dbReference type="EMBL" id="KAK3096716.1"/>
    </source>
</evidence>
<evidence type="ECO:0008006" key="4">
    <source>
        <dbReference type="Google" id="ProtNLM"/>
    </source>
</evidence>
<proteinExistence type="predicted"/>
<dbReference type="PANTHER" id="PTHR21446">
    <property type="entry name" value="DUF3504 DOMAIN-CONTAINING PROTEIN"/>
    <property type="match status" value="1"/>
</dbReference>
<dbReference type="AlphaFoldDB" id="A0AA88Y337"/>
<dbReference type="PANTHER" id="PTHR21446:SF6">
    <property type="entry name" value="MITOCHONDRIAL ANTIVIRAL-SIGNALING PROTEIN"/>
    <property type="match status" value="1"/>
</dbReference>
<dbReference type="Proteomes" id="UP001186944">
    <property type="component" value="Unassembled WGS sequence"/>
</dbReference>